<protein>
    <submittedName>
        <fullName evidence="1">Uncharacterized protein</fullName>
    </submittedName>
</protein>
<sequence>MLGKTRSFIFCKVLGKLVEQQRSNKLLEEGMALMDKAMWLAMTPDQLRMRIA</sequence>
<dbReference type="AlphaFoldDB" id="A0A9D4DHB4"/>
<reference evidence="1" key="1">
    <citation type="journal article" date="2019" name="bioRxiv">
        <title>The Genome of the Zebra Mussel, Dreissena polymorpha: A Resource for Invasive Species Research.</title>
        <authorList>
            <person name="McCartney M.A."/>
            <person name="Auch B."/>
            <person name="Kono T."/>
            <person name="Mallez S."/>
            <person name="Zhang Y."/>
            <person name="Obille A."/>
            <person name="Becker A."/>
            <person name="Abrahante J.E."/>
            <person name="Garbe J."/>
            <person name="Badalamenti J.P."/>
            <person name="Herman A."/>
            <person name="Mangelson H."/>
            <person name="Liachko I."/>
            <person name="Sullivan S."/>
            <person name="Sone E.D."/>
            <person name="Koren S."/>
            <person name="Silverstein K.A.T."/>
            <person name="Beckman K.B."/>
            <person name="Gohl D.M."/>
        </authorList>
    </citation>
    <scope>NUCLEOTIDE SEQUENCE</scope>
    <source>
        <strain evidence="1">Duluth1</strain>
        <tissue evidence="1">Whole animal</tissue>
    </source>
</reference>
<evidence type="ECO:0000313" key="1">
    <source>
        <dbReference type="EMBL" id="KAH3748831.1"/>
    </source>
</evidence>
<accession>A0A9D4DHB4</accession>
<keyword evidence="2" id="KW-1185">Reference proteome</keyword>
<evidence type="ECO:0000313" key="2">
    <source>
        <dbReference type="Proteomes" id="UP000828390"/>
    </source>
</evidence>
<organism evidence="1 2">
    <name type="scientific">Dreissena polymorpha</name>
    <name type="common">Zebra mussel</name>
    <name type="synonym">Mytilus polymorpha</name>
    <dbReference type="NCBI Taxonomy" id="45954"/>
    <lineage>
        <taxon>Eukaryota</taxon>
        <taxon>Metazoa</taxon>
        <taxon>Spiralia</taxon>
        <taxon>Lophotrochozoa</taxon>
        <taxon>Mollusca</taxon>
        <taxon>Bivalvia</taxon>
        <taxon>Autobranchia</taxon>
        <taxon>Heteroconchia</taxon>
        <taxon>Euheterodonta</taxon>
        <taxon>Imparidentia</taxon>
        <taxon>Neoheterodontei</taxon>
        <taxon>Myida</taxon>
        <taxon>Dreissenoidea</taxon>
        <taxon>Dreissenidae</taxon>
        <taxon>Dreissena</taxon>
    </lineage>
</organism>
<dbReference type="EMBL" id="JAIWYP010000010">
    <property type="protein sequence ID" value="KAH3748831.1"/>
    <property type="molecule type" value="Genomic_DNA"/>
</dbReference>
<gene>
    <name evidence="1" type="ORF">DPMN_183287</name>
</gene>
<reference evidence="1" key="2">
    <citation type="submission" date="2020-11" db="EMBL/GenBank/DDBJ databases">
        <authorList>
            <person name="McCartney M.A."/>
            <person name="Auch B."/>
            <person name="Kono T."/>
            <person name="Mallez S."/>
            <person name="Becker A."/>
            <person name="Gohl D.M."/>
            <person name="Silverstein K.A.T."/>
            <person name="Koren S."/>
            <person name="Bechman K.B."/>
            <person name="Herman A."/>
            <person name="Abrahante J.E."/>
            <person name="Garbe J."/>
        </authorList>
    </citation>
    <scope>NUCLEOTIDE SEQUENCE</scope>
    <source>
        <strain evidence="1">Duluth1</strain>
        <tissue evidence="1">Whole animal</tissue>
    </source>
</reference>
<proteinExistence type="predicted"/>
<dbReference type="Proteomes" id="UP000828390">
    <property type="component" value="Unassembled WGS sequence"/>
</dbReference>
<name>A0A9D4DHB4_DREPO</name>
<comment type="caution">
    <text evidence="1">The sequence shown here is derived from an EMBL/GenBank/DDBJ whole genome shotgun (WGS) entry which is preliminary data.</text>
</comment>